<dbReference type="FunFam" id="1.10.10.10:FF:000042">
    <property type="entry name" value="hepatocyte nuclear factor 3-beta"/>
    <property type="match status" value="1"/>
</dbReference>
<feature type="region of interest" description="Disordered" evidence="5">
    <location>
        <begin position="223"/>
        <end position="276"/>
    </location>
</feature>
<dbReference type="PRINTS" id="PR00053">
    <property type="entry name" value="FORKHEAD"/>
</dbReference>
<protein>
    <recommendedName>
        <fullName evidence="6">Fork-head domain-containing protein</fullName>
    </recommendedName>
</protein>
<dbReference type="SUPFAM" id="SSF46785">
    <property type="entry name" value="Winged helix' DNA-binding domain"/>
    <property type="match status" value="1"/>
</dbReference>
<dbReference type="InterPro" id="IPR013638">
    <property type="entry name" value="Fork-head_N"/>
</dbReference>
<evidence type="ECO:0000256" key="3">
    <source>
        <dbReference type="ARBA" id="ARBA00023242"/>
    </source>
</evidence>
<reference evidence="7" key="2">
    <citation type="submission" date="2025-08" db="UniProtKB">
        <authorList>
            <consortium name="Ensembl"/>
        </authorList>
    </citation>
    <scope>IDENTIFICATION</scope>
</reference>
<reference evidence="8" key="1">
    <citation type="submission" date="2003-08" db="EMBL/GenBank/DDBJ databases">
        <authorList>
            <person name="Birren B."/>
            <person name="Nusbaum C."/>
            <person name="Abebe A."/>
            <person name="Abouelleil A."/>
            <person name="Adekoya E."/>
            <person name="Ait-zahra M."/>
            <person name="Allen N."/>
            <person name="Allen T."/>
            <person name="An P."/>
            <person name="Anderson M."/>
            <person name="Anderson S."/>
            <person name="Arachchi H."/>
            <person name="Armbruster J."/>
            <person name="Bachantsang P."/>
            <person name="Baldwin J."/>
            <person name="Barry A."/>
            <person name="Bayul T."/>
            <person name="Blitshsteyn B."/>
            <person name="Bloom T."/>
            <person name="Blye J."/>
            <person name="Boguslavskiy L."/>
            <person name="Borowsky M."/>
            <person name="Boukhgalter B."/>
            <person name="Brunache A."/>
            <person name="Butler J."/>
            <person name="Calixte N."/>
            <person name="Calvo S."/>
            <person name="Camarata J."/>
            <person name="Campo K."/>
            <person name="Chang J."/>
            <person name="Cheshatsang Y."/>
            <person name="Citroen M."/>
            <person name="Collymore A."/>
            <person name="Considine T."/>
            <person name="Cook A."/>
            <person name="Cooke P."/>
            <person name="Corum B."/>
            <person name="Cuomo C."/>
            <person name="David R."/>
            <person name="Dawoe T."/>
            <person name="Degray S."/>
            <person name="Dodge S."/>
            <person name="Dooley K."/>
            <person name="Dorje P."/>
            <person name="Dorjee K."/>
            <person name="Dorris L."/>
            <person name="Duffey N."/>
            <person name="Dupes A."/>
            <person name="Elkins T."/>
            <person name="Engels R."/>
            <person name="Erickson J."/>
            <person name="Farina A."/>
            <person name="Faro S."/>
            <person name="Ferreira P."/>
            <person name="Fischer H."/>
            <person name="Fitzgerald M."/>
            <person name="Foley K."/>
            <person name="Gage D."/>
            <person name="Galagan J."/>
            <person name="Gearin G."/>
            <person name="Gnerre S."/>
            <person name="Gnirke A."/>
            <person name="Goyette A."/>
            <person name="Graham J."/>
            <person name="Grandbois E."/>
            <person name="Gyaltsen K."/>
            <person name="Hafez N."/>
            <person name="Hagopian D."/>
            <person name="Hagos B."/>
            <person name="Hall J."/>
            <person name="Hatcher B."/>
            <person name="Heller A."/>
            <person name="Higgins H."/>
            <person name="Honan T."/>
            <person name="Horn A."/>
            <person name="Houde N."/>
            <person name="Hughes L."/>
            <person name="Hulme W."/>
            <person name="Husby E."/>
            <person name="Iliev I."/>
            <person name="Jaffe D."/>
            <person name="Jones C."/>
            <person name="Kamal M."/>
            <person name="Kamat A."/>
            <person name="Kamvysselis M."/>
            <person name="Karlsson E."/>
            <person name="Kells C."/>
            <person name="Kieu A."/>
            <person name="Kisner P."/>
            <person name="Kodira C."/>
            <person name="Kulbokas E."/>
            <person name="Labutti K."/>
            <person name="Lama D."/>
            <person name="Landers T."/>
            <person name="Leger J."/>
            <person name="Levine S."/>
            <person name="Lewis D."/>
            <person name="Lewis T."/>
            <person name="Lindblad-toh K."/>
            <person name="Liu X."/>
            <person name="Lokyitsang T."/>
            <person name="Lokyitsang Y."/>
            <person name="Lucien O."/>
            <person name="Lui A."/>
            <person name="Ma L.J."/>
            <person name="Mabbitt R."/>
            <person name="Macdonald J."/>
            <person name="Maclean C."/>
            <person name="Major J."/>
            <person name="Manning J."/>
            <person name="Marabella R."/>
            <person name="Maru K."/>
            <person name="Matthews C."/>
            <person name="Mauceli E."/>
            <person name="Mccarthy M."/>
            <person name="Mcdonough S."/>
            <person name="Mcghee T."/>
            <person name="Meldrim J."/>
            <person name="Meneus L."/>
            <person name="Mesirov J."/>
            <person name="Mihalev A."/>
            <person name="Mihova T."/>
            <person name="Mikkelsen T."/>
            <person name="Mlenga V."/>
            <person name="Moru K."/>
            <person name="Mozes J."/>
            <person name="Mulrain L."/>
            <person name="Munson G."/>
            <person name="Naylor J."/>
            <person name="Newes C."/>
            <person name="Nguyen C."/>
            <person name="Nguyen N."/>
            <person name="Nguyen T."/>
            <person name="Nicol R."/>
            <person name="Nielsen C."/>
            <person name="Nizzari M."/>
            <person name="Norbu C."/>
            <person name="Norbu N."/>
            <person name="O'donnell P."/>
            <person name="Okoawo O."/>
            <person name="O'leary S."/>
            <person name="Omotosho B."/>
            <person name="O'neill K."/>
            <person name="Osman S."/>
            <person name="Parker S."/>
            <person name="Perrin D."/>
            <person name="Phunkhang P."/>
            <person name="Piqani B."/>
            <person name="Purcell S."/>
            <person name="Rachupka T."/>
            <person name="Ramasamy U."/>
            <person name="Rameau R."/>
            <person name="Ray V."/>
            <person name="Raymond C."/>
            <person name="Retta R."/>
            <person name="Richardson S."/>
            <person name="Rise C."/>
            <person name="Rodriguez J."/>
            <person name="Rogers J."/>
            <person name="Rogov P."/>
            <person name="Rutman M."/>
            <person name="Schupbach R."/>
            <person name="Seaman C."/>
            <person name="Settipalli S."/>
            <person name="Sharpe T."/>
            <person name="Sheridan J."/>
            <person name="Sherpa N."/>
            <person name="Shi J."/>
            <person name="Smirnov S."/>
            <person name="Smith C."/>
            <person name="Sougnez C."/>
            <person name="Spencer B."/>
            <person name="Stalker J."/>
            <person name="Stange-thomann N."/>
            <person name="Stavropoulos S."/>
            <person name="Stetson K."/>
            <person name="Stone C."/>
            <person name="Stone S."/>
            <person name="Stubbs M."/>
            <person name="Talamas J."/>
            <person name="Tchuinga P."/>
            <person name="Tenzing P."/>
            <person name="Tesfaye S."/>
            <person name="Theodore J."/>
            <person name="Thoulutsang Y."/>
            <person name="Topham K."/>
            <person name="Towey S."/>
            <person name="Tsamla T."/>
            <person name="Tsomo N."/>
            <person name="Vallee D."/>
            <person name="Vassiliev H."/>
            <person name="Venkataraman V."/>
            <person name="Vinson J."/>
            <person name="Vo A."/>
            <person name="Wade C."/>
            <person name="Wang S."/>
            <person name="Wangchuk T."/>
            <person name="Wangdi T."/>
            <person name="Whittaker C."/>
            <person name="Wilkinson J."/>
            <person name="Wu Y."/>
            <person name="Wyman D."/>
            <person name="Yadav S."/>
            <person name="Yang S."/>
            <person name="Yang X."/>
            <person name="Yeager S."/>
            <person name="Yee E."/>
            <person name="Young G."/>
            <person name="Zainoun J."/>
            <person name="Zembeck L."/>
            <person name="Zimmer A."/>
            <person name="Zody M."/>
            <person name="Lander E."/>
        </authorList>
    </citation>
    <scope>NUCLEOTIDE SEQUENCE [LARGE SCALE GENOMIC DNA]</scope>
</reference>
<comment type="subcellular location">
    <subcellularLocation>
        <location evidence="1 4">Nucleus</location>
    </subcellularLocation>
</comment>
<feature type="compositionally biased region" description="Basic and acidic residues" evidence="5">
    <location>
        <begin position="265"/>
        <end position="276"/>
    </location>
</feature>
<keyword evidence="2 4" id="KW-0238">DNA-binding</keyword>
<keyword evidence="8" id="KW-1185">Reference proteome</keyword>
<dbReference type="GO" id="GO:0009653">
    <property type="term" value="P:anatomical structure morphogenesis"/>
    <property type="evidence" value="ECO:0007669"/>
    <property type="project" value="TreeGrafter"/>
</dbReference>
<evidence type="ECO:0000313" key="7">
    <source>
        <dbReference type="Ensembl" id="ENSCSAVP00000007783.1"/>
    </source>
</evidence>
<dbReference type="Proteomes" id="UP000007875">
    <property type="component" value="Unassembled WGS sequence"/>
</dbReference>
<dbReference type="Ensembl" id="ENSCSAVT00000007886.1">
    <property type="protein sequence ID" value="ENSCSAVP00000007783.1"/>
    <property type="gene ID" value="ENSCSAVG00000004649.1"/>
</dbReference>
<dbReference type="HOGENOM" id="CLU_027910_5_0_1"/>
<accession>H2YR23</accession>
<organism evidence="7 8">
    <name type="scientific">Ciona savignyi</name>
    <name type="common">Pacific transparent sea squirt</name>
    <dbReference type="NCBI Taxonomy" id="51511"/>
    <lineage>
        <taxon>Eukaryota</taxon>
        <taxon>Metazoa</taxon>
        <taxon>Chordata</taxon>
        <taxon>Tunicata</taxon>
        <taxon>Ascidiacea</taxon>
        <taxon>Phlebobranchia</taxon>
        <taxon>Cionidae</taxon>
        <taxon>Ciona</taxon>
    </lineage>
</organism>
<dbReference type="GeneTree" id="ENSGT00940000155999"/>
<dbReference type="InterPro" id="IPR036390">
    <property type="entry name" value="WH_DNA-bd_sf"/>
</dbReference>
<dbReference type="CDD" id="cd20015">
    <property type="entry name" value="FH_FOXA"/>
    <property type="match status" value="1"/>
</dbReference>
<feature type="domain" description="Fork-head" evidence="6">
    <location>
        <begin position="128"/>
        <end position="222"/>
    </location>
</feature>
<dbReference type="PANTHER" id="PTHR11829:SF380">
    <property type="entry name" value="PROTEIN FORK HEAD"/>
    <property type="match status" value="1"/>
</dbReference>
<feature type="region of interest" description="Disordered" evidence="5">
    <location>
        <begin position="364"/>
        <end position="400"/>
    </location>
</feature>
<dbReference type="SMART" id="SM00339">
    <property type="entry name" value="FH"/>
    <property type="match status" value="1"/>
</dbReference>
<dbReference type="Pfam" id="PF08430">
    <property type="entry name" value="Forkhead_N"/>
    <property type="match status" value="1"/>
</dbReference>
<name>H2YR23_CIOSA</name>
<feature type="compositionally biased region" description="Low complexity" evidence="5">
    <location>
        <begin position="364"/>
        <end position="386"/>
    </location>
</feature>
<evidence type="ECO:0000259" key="6">
    <source>
        <dbReference type="PROSITE" id="PS50039"/>
    </source>
</evidence>
<dbReference type="GO" id="GO:0019904">
    <property type="term" value="F:protein domain specific binding"/>
    <property type="evidence" value="ECO:0007669"/>
    <property type="project" value="InterPro"/>
</dbReference>
<evidence type="ECO:0000313" key="8">
    <source>
        <dbReference type="Proteomes" id="UP000007875"/>
    </source>
</evidence>
<dbReference type="Pfam" id="PF09354">
    <property type="entry name" value="HNF_C"/>
    <property type="match status" value="1"/>
</dbReference>
<dbReference type="PANTHER" id="PTHR11829">
    <property type="entry name" value="FORKHEAD BOX PROTEIN"/>
    <property type="match status" value="1"/>
</dbReference>
<sequence length="400" mass="43979">MLSSPPSKYQPFQQSYATGMNNMANGMQPSYVNPMNTMSLTAAGNQFNQALPQGYGGMSLNGMGSGAMSGHSPHSVQMAAAAAAAVGSPPMGSAYAGMGPGVGITPNMALMLNRRTEKAYRRNYTHAKPPYSYISLITMALQSSPNKMMTLSEIYNWIMDLFPFYRQNQQRWQNSIRHSLSFNDCFVKVPRSADKPGKGSYWSLHPDAGNMFENGCYLRRQKRFKSDKKSKGAGPSSEEHSPLENIPNDAKSDDRAHHNAPHSMNQEHHLVSHEQDPHHLYSHYAQATAYAAAVQHNSFAAVAAAHSFAPHPFSISSLMNVTDHQQQHYQQHPHHQTYTPAKDLRAYQDAVQYYNNGMNSLTGSPVNSASSSSVSTPSPSSSSSTSHYSNGLHYPLHHSQ</sequence>
<evidence type="ECO:0000256" key="1">
    <source>
        <dbReference type="ARBA" id="ARBA00004123"/>
    </source>
</evidence>
<dbReference type="InterPro" id="IPR050211">
    <property type="entry name" value="FOX_domain-containing"/>
</dbReference>
<evidence type="ECO:0000256" key="5">
    <source>
        <dbReference type="SAM" id="MobiDB-lite"/>
    </source>
</evidence>
<dbReference type="Gene3D" id="1.10.10.10">
    <property type="entry name" value="Winged helix-like DNA-binding domain superfamily/Winged helix DNA-binding domain"/>
    <property type="match status" value="1"/>
</dbReference>
<dbReference type="GO" id="GO:0000978">
    <property type="term" value="F:RNA polymerase II cis-regulatory region sequence-specific DNA binding"/>
    <property type="evidence" value="ECO:0007669"/>
    <property type="project" value="TreeGrafter"/>
</dbReference>
<dbReference type="GO" id="GO:0000981">
    <property type="term" value="F:DNA-binding transcription factor activity, RNA polymerase II-specific"/>
    <property type="evidence" value="ECO:0007669"/>
    <property type="project" value="TreeGrafter"/>
</dbReference>
<proteinExistence type="predicted"/>
<dbReference type="InterPro" id="IPR036388">
    <property type="entry name" value="WH-like_DNA-bd_sf"/>
</dbReference>
<feature type="DNA-binding region" description="Fork-head" evidence="4">
    <location>
        <begin position="128"/>
        <end position="222"/>
    </location>
</feature>
<dbReference type="InterPro" id="IPR030456">
    <property type="entry name" value="TF_fork_head_CS_2"/>
</dbReference>
<dbReference type="PROSITE" id="PS00658">
    <property type="entry name" value="FORK_HEAD_2"/>
    <property type="match status" value="1"/>
</dbReference>
<dbReference type="GO" id="GO:0030154">
    <property type="term" value="P:cell differentiation"/>
    <property type="evidence" value="ECO:0007669"/>
    <property type="project" value="TreeGrafter"/>
</dbReference>
<dbReference type="AlphaFoldDB" id="H2YR23"/>
<reference evidence="7" key="3">
    <citation type="submission" date="2025-09" db="UniProtKB">
        <authorList>
            <consortium name="Ensembl"/>
        </authorList>
    </citation>
    <scope>IDENTIFICATION</scope>
</reference>
<dbReference type="GO" id="GO:0005634">
    <property type="term" value="C:nucleus"/>
    <property type="evidence" value="ECO:0007669"/>
    <property type="project" value="UniProtKB-SubCell"/>
</dbReference>
<dbReference type="PROSITE" id="PS50039">
    <property type="entry name" value="FORK_HEAD_3"/>
    <property type="match status" value="1"/>
</dbReference>
<dbReference type="InterPro" id="IPR001766">
    <property type="entry name" value="Fork_head_dom"/>
</dbReference>
<dbReference type="InterPro" id="IPR018533">
    <property type="entry name" value="Forkhead_box_C"/>
</dbReference>
<dbReference type="InterPro" id="IPR018122">
    <property type="entry name" value="TF_fork_head_CS_1"/>
</dbReference>
<evidence type="ECO:0000256" key="4">
    <source>
        <dbReference type="PROSITE-ProRule" id="PRU00089"/>
    </source>
</evidence>
<evidence type="ECO:0000256" key="2">
    <source>
        <dbReference type="ARBA" id="ARBA00023125"/>
    </source>
</evidence>
<keyword evidence="3 4" id="KW-0539">Nucleus</keyword>
<dbReference type="PROSITE" id="PS00657">
    <property type="entry name" value="FORK_HEAD_1"/>
    <property type="match status" value="1"/>
</dbReference>
<dbReference type="Pfam" id="PF00250">
    <property type="entry name" value="Forkhead"/>
    <property type="match status" value="1"/>
</dbReference>